<dbReference type="InterPro" id="IPR010285">
    <property type="entry name" value="DNA_helicase_pif1-like_DEAD"/>
</dbReference>
<dbReference type="InParanoid" id="E9GPG4"/>
<dbReference type="Proteomes" id="UP000000305">
    <property type="component" value="Unassembled WGS sequence"/>
</dbReference>
<dbReference type="HOGENOM" id="CLU_738213_0_0_1"/>
<dbReference type="GO" id="GO:0005524">
    <property type="term" value="F:ATP binding"/>
    <property type="evidence" value="ECO:0007669"/>
    <property type="project" value="UniProtKB-KW"/>
</dbReference>
<dbReference type="KEGG" id="dpx:DAPPUDRAFT_246006"/>
<evidence type="ECO:0000313" key="5">
    <source>
        <dbReference type="Proteomes" id="UP000000305"/>
    </source>
</evidence>
<dbReference type="GO" id="GO:0006281">
    <property type="term" value="P:DNA repair"/>
    <property type="evidence" value="ECO:0007669"/>
    <property type="project" value="UniProtKB-KW"/>
</dbReference>
<comment type="similarity">
    <text evidence="1">Belongs to the helicase family.</text>
</comment>
<evidence type="ECO:0000256" key="2">
    <source>
        <dbReference type="SAM" id="MobiDB-lite"/>
    </source>
</evidence>
<proteinExistence type="inferred from homology"/>
<evidence type="ECO:0000313" key="4">
    <source>
        <dbReference type="EMBL" id="EFX78684.1"/>
    </source>
</evidence>
<keyword evidence="1" id="KW-0233">DNA recombination</keyword>
<comment type="cofactor">
    <cofactor evidence="1">
        <name>Mg(2+)</name>
        <dbReference type="ChEBI" id="CHEBI:18420"/>
    </cofactor>
</comment>
<dbReference type="GO" id="GO:0000723">
    <property type="term" value="P:telomere maintenance"/>
    <property type="evidence" value="ECO:0007669"/>
    <property type="project" value="InterPro"/>
</dbReference>
<comment type="catalytic activity">
    <reaction evidence="1">
        <text>ATP + H2O = ADP + phosphate + H(+)</text>
        <dbReference type="Rhea" id="RHEA:13065"/>
        <dbReference type="ChEBI" id="CHEBI:15377"/>
        <dbReference type="ChEBI" id="CHEBI:15378"/>
        <dbReference type="ChEBI" id="CHEBI:30616"/>
        <dbReference type="ChEBI" id="CHEBI:43474"/>
        <dbReference type="ChEBI" id="CHEBI:456216"/>
        <dbReference type="EC" id="5.6.2.3"/>
    </reaction>
</comment>
<dbReference type="OrthoDB" id="6583552at2759"/>
<feature type="region of interest" description="Disordered" evidence="2">
    <location>
        <begin position="88"/>
        <end position="108"/>
    </location>
</feature>
<dbReference type="EMBL" id="GL732556">
    <property type="protein sequence ID" value="EFX78684.1"/>
    <property type="molecule type" value="Genomic_DNA"/>
</dbReference>
<keyword evidence="1" id="KW-0378">Hydrolase</keyword>
<evidence type="ECO:0000256" key="1">
    <source>
        <dbReference type="RuleBase" id="RU363044"/>
    </source>
</evidence>
<reference evidence="4 5" key="1">
    <citation type="journal article" date="2011" name="Science">
        <title>The ecoresponsive genome of Daphnia pulex.</title>
        <authorList>
            <person name="Colbourne J.K."/>
            <person name="Pfrender M.E."/>
            <person name="Gilbert D."/>
            <person name="Thomas W.K."/>
            <person name="Tucker A."/>
            <person name="Oakley T.H."/>
            <person name="Tokishita S."/>
            <person name="Aerts A."/>
            <person name="Arnold G.J."/>
            <person name="Basu M.K."/>
            <person name="Bauer D.J."/>
            <person name="Caceres C.E."/>
            <person name="Carmel L."/>
            <person name="Casola C."/>
            <person name="Choi J.H."/>
            <person name="Detter J.C."/>
            <person name="Dong Q."/>
            <person name="Dusheyko S."/>
            <person name="Eads B.D."/>
            <person name="Frohlich T."/>
            <person name="Geiler-Samerotte K.A."/>
            <person name="Gerlach D."/>
            <person name="Hatcher P."/>
            <person name="Jogdeo S."/>
            <person name="Krijgsveld J."/>
            <person name="Kriventseva E.V."/>
            <person name="Kultz D."/>
            <person name="Laforsch C."/>
            <person name="Lindquist E."/>
            <person name="Lopez J."/>
            <person name="Manak J.R."/>
            <person name="Muller J."/>
            <person name="Pangilinan J."/>
            <person name="Patwardhan R.P."/>
            <person name="Pitluck S."/>
            <person name="Pritham E.J."/>
            <person name="Rechtsteiner A."/>
            <person name="Rho M."/>
            <person name="Rogozin I.B."/>
            <person name="Sakarya O."/>
            <person name="Salamov A."/>
            <person name="Schaack S."/>
            <person name="Shapiro H."/>
            <person name="Shiga Y."/>
            <person name="Skalitzky C."/>
            <person name="Smith Z."/>
            <person name="Souvorov A."/>
            <person name="Sung W."/>
            <person name="Tang Z."/>
            <person name="Tsuchiya D."/>
            <person name="Tu H."/>
            <person name="Vos H."/>
            <person name="Wang M."/>
            <person name="Wolf Y.I."/>
            <person name="Yamagata H."/>
            <person name="Yamada T."/>
            <person name="Ye Y."/>
            <person name="Shaw J.R."/>
            <person name="Andrews J."/>
            <person name="Crease T.J."/>
            <person name="Tang H."/>
            <person name="Lucas S.M."/>
            <person name="Robertson H.M."/>
            <person name="Bork P."/>
            <person name="Koonin E.V."/>
            <person name="Zdobnov E.M."/>
            <person name="Grigoriev I.V."/>
            <person name="Lynch M."/>
            <person name="Boore J.L."/>
        </authorList>
    </citation>
    <scope>NUCLEOTIDE SEQUENCE [LARGE SCALE GENOMIC DNA]</scope>
</reference>
<keyword evidence="1" id="KW-0547">Nucleotide-binding</keyword>
<gene>
    <name evidence="4" type="ORF">DAPPUDRAFT_246006</name>
</gene>
<feature type="domain" description="DNA helicase Pif1-like DEAD-box helicase" evidence="3">
    <location>
        <begin position="207"/>
        <end position="272"/>
    </location>
</feature>
<dbReference type="Pfam" id="PF05970">
    <property type="entry name" value="PIF1"/>
    <property type="match status" value="1"/>
</dbReference>
<keyword evidence="1" id="KW-0067">ATP-binding</keyword>
<sequence>MKRSTPTKKEIDIIDVNQELETTADEPLEELTKDPFITKLASLPENHMDIPTKQWRSTINRDDALQAIHQLPSKSGNKFTLTGRASLGFPMSESNPTTEDTENDTQLDRPLGTRIKLLEGLAKALDHQIDEPRLSEGANQNCWRPTSPAFKNNRNIVQQHDAFLLMRAALLQHVHTTNQLSELEHNHRLVAKIRKINNYLDAVLPINRQLVMFLAGSEGTRKSRVIQCFKDFARRWHSVASTVISASSSVAAMLIGGCTLHSALGIGIRREPPKPTQQHRRLVKSGSLTKTTGNKTRNGHRPSNILGYYMFDDLHPIPSPPKFTMTAFPFNDMREKALRNCEQRLLQKLPNCRNPDYWRTHDILLVKAIVKPSKT</sequence>
<keyword evidence="5" id="KW-1185">Reference proteome</keyword>
<keyword evidence="1" id="KW-0234">DNA repair</keyword>
<dbReference type="EC" id="5.6.2.3" evidence="1"/>
<dbReference type="GO" id="GO:0043139">
    <property type="term" value="F:5'-3' DNA helicase activity"/>
    <property type="evidence" value="ECO:0007669"/>
    <property type="project" value="UniProtKB-EC"/>
</dbReference>
<organism evidence="4 5">
    <name type="scientific">Daphnia pulex</name>
    <name type="common">Water flea</name>
    <dbReference type="NCBI Taxonomy" id="6669"/>
    <lineage>
        <taxon>Eukaryota</taxon>
        <taxon>Metazoa</taxon>
        <taxon>Ecdysozoa</taxon>
        <taxon>Arthropoda</taxon>
        <taxon>Crustacea</taxon>
        <taxon>Branchiopoda</taxon>
        <taxon>Diplostraca</taxon>
        <taxon>Cladocera</taxon>
        <taxon>Anomopoda</taxon>
        <taxon>Daphniidae</taxon>
        <taxon>Daphnia</taxon>
    </lineage>
</organism>
<keyword evidence="1" id="KW-0347">Helicase</keyword>
<dbReference type="AlphaFoldDB" id="E9GPG4"/>
<name>E9GPG4_DAPPU</name>
<accession>E9GPG4</accession>
<keyword evidence="1" id="KW-0227">DNA damage</keyword>
<protein>
    <recommendedName>
        <fullName evidence="1">ATP-dependent DNA helicase</fullName>
        <ecNumber evidence="1">5.6.2.3</ecNumber>
    </recommendedName>
</protein>
<dbReference type="GO" id="GO:0016887">
    <property type="term" value="F:ATP hydrolysis activity"/>
    <property type="evidence" value="ECO:0007669"/>
    <property type="project" value="RHEA"/>
</dbReference>
<dbReference type="GO" id="GO:0006310">
    <property type="term" value="P:DNA recombination"/>
    <property type="evidence" value="ECO:0007669"/>
    <property type="project" value="UniProtKB-KW"/>
</dbReference>
<evidence type="ECO:0000259" key="3">
    <source>
        <dbReference type="Pfam" id="PF05970"/>
    </source>
</evidence>